<dbReference type="InterPro" id="IPR019734">
    <property type="entry name" value="TPR_rpt"/>
</dbReference>
<evidence type="ECO:0000256" key="5">
    <source>
        <dbReference type="SAM" id="SignalP"/>
    </source>
</evidence>
<dbReference type="PANTHER" id="PTHR45586:SF1">
    <property type="entry name" value="LIPOPOLYSACCHARIDE ASSEMBLY PROTEIN B"/>
    <property type="match status" value="1"/>
</dbReference>
<keyword evidence="7" id="KW-1185">Reference proteome</keyword>
<evidence type="ECO:0000256" key="4">
    <source>
        <dbReference type="SAM" id="MobiDB-lite"/>
    </source>
</evidence>
<dbReference type="PANTHER" id="PTHR45586">
    <property type="entry name" value="TPR REPEAT-CONTAINING PROTEIN PA4667"/>
    <property type="match status" value="1"/>
</dbReference>
<proteinExistence type="predicted"/>
<dbReference type="SMART" id="SM00386">
    <property type="entry name" value="HAT"/>
    <property type="match status" value="5"/>
</dbReference>
<feature type="repeat" description="TPR" evidence="3">
    <location>
        <begin position="1549"/>
        <end position="1582"/>
    </location>
</feature>
<sequence>MKWTNCVLLLTVVLSSGVAFAANHTLPEKAEKYYQMLLKRPQYGVIFDRFVDAWLEEKSLDDLGNYLTDRSKTAEANAGDWLILALVKVRLGQEKEALEAFDEGLKREPDNVALWLERAKLEARTLAFDPALQSLAKASANPDISDKTKLDVEKLKGRLLLRTGKQQEALNVWKGLIETHSDDEDLAEELVEMQLDEGLHDEASAQMQSLIGRTRDVYAKVNRQLRLGEIFLLAGKKDEALKQFGGALEAAGQSTWIESELLARIEQVFRREDNLTGLATHLEDMAKAHPQRAAISRQLANVYIETDKQKEAEAIYKALLEKSPGQRELREGYLSFLERTKAYPAAIEQTKLLLDQNKGDGELLIRLANLHSLAGDAAAAKVELDRYLAANATEFDHLRVARIYEQAEKKDDALAAYQKIVQIFPESVSAQDAYAQYLHRIDKKDEALAIWNKLAESGDRDQLLAVAQTLIARSENEAAFGLLEKKVEEYQDDSRVLTALNSAAVALKQFKKAQPWAMKRIALASDPEALDNALRQGMQVLSGAESTDEIRTELSKKEALTLQERALLAVLLEEKKDSLGAEDILRKAPEADQLAAQARLVRLVEARRDWMRAAEEMEKLVALDGGKTAANLQRLVQLRTSAGNPEAALELIGEWKTLLPNAPQPWLEEANLLALVSKPKEQIKALEAASRRFDDDVSFIAALGDAHAANGNYAETERLYLGLFEKAEDITEKLRWITALAKTAYSRGELAKLTTTFQERQKLNRQDAAPWLALATIYETSQNQEERLKALQTALAFRENDIPLLHQIATVQEDLGRWKESLATLDRASRVDQTKRSRQMMAMVHFRWGEEEKGQAMMLDALGGDKIPVQDAMRVADMMMAKREWASAAAFLRPVIARYPEDYRLPYLVAVAESEEGRSSEALKLFVQVLHMKSEMPEVTKAKAKSANANTNVASSYQIRMKKIMPPGVMDTQTLIQSAYQVRRYDYDRRNGRPSSNASGVGVPADLEAAHKYAQLQLLYLRETLSAEEQEVLQRELKESAAEYGDLLLSVQHDIFGSNGILLSDEVLQQNIKDVVYCAMWLTSRMSYSNANTANIELCKQVYEQLKEKHIQLALNAAVLAVRSDAAKGAELLNEILDTLLKDDGQNEDGLFFSMSTVASLLGGGQKADPSLIVELPKDTAARVRQFLLKLAMSNYKEEPYVGAIESNIIYGINGFKATNSWDDYVALWDEWLERQKAREKKNVKPARIWSLYLQGARMDAPFIKPIPFPSMGGSLPGLFVVMMHRADPWNPHIEGPLSGPEPTLQPLGAYLDKVKDPDLKLILAHKADKQDLVTQMLDERMKQIAPTMDDYLLAVGFAGYQNDYARAIELIAKALNFPMEGDRRSELDAALVHAVTNLDAEKRKALAADLHKEAQQAIRRLRSTKLPIEHSLELTTAMRTLGMAEEAEQWEKQTARMASISPSSSRRSSSSYSRTQSISKLDKLLAAGNEDGAIRAALQDVKSLHQQNWNGNRDYSIRQAKELMKKLTFKDAKERLMSLIQPAPGAGEQKLLESGIFLTMIGEEKSAIQVFEEVLKRNPKNDVAILELLMTEATSDTDKALERLNKLSWKELASTQIGSSIVIKIRRGDGMPFKARMAIAEAMANFMEASCRVDTPPPPGAFTWLYDLPQAVATYDNQVRLPMMYAGPHSNQGSYNSSPPKTDVERRFFVHEKVCLAMLLDSKVASEGFRSLAGIAIKDGREVDSLVPVARKVLEKMAKDKAGGNWFKAMPQQTYWLEDRSREIWRPEPAEFLIWQAWKSGKSEQIEAEILPLAEKAVPTAQLKWLQLYAQLWTCSESDFGSAATAVLKLPTRNNAVGRPQAEMASFMDVVECWQRRQLSAEHLDGHVVAEVKKNPRSYNQPTWMIAYLEGRKADVKETYEFSLKLMEAMLGPEQTWKQRMTGYTNARYGSGSSFNDASAYRAGEFVNGLSQSSNVATGVLLAEKSGLMEHENWRQNFLRSAADKIGSDANACMDLLKSLPLFGEVDQFTTWGAQKRSGNNSGLMTIVNAIGNKAAVRDAVVKSIQELPNPTFGSDVVLAMLQKDTSAALTQALVKRSAELATLPPVRHAEMAELIKKTIKGDIDPQLHDALKVIMAGGLKMMTNRADVLLKASKVDDLGWTDDEFEQSVPKLVGEVLKMNPEKARNVFIKASELMERKAAQSGWEGDTWTMGWTLRSELLDDFNDQTPGLGAMALAMKLCEEDQSGNLILDGNSEQGLWGNSLFDYWRYRGGMGNPGDAMEKLCKEIATQLGVTRPTLLALGAYQFFNKLAPVSRVDVLQWANEKAAEDPIAKEFAMAGRVFFESHLQTHENVKLHAHLEMIGGVDAAWKHYREAVANEAINPRVRIALASHLCRRVRYDVDGDMVRKAASLCREAHQALHATSGQFHYAPIIQCYGRLPVDDAWKAEAKLHWDAWLARNARNGEDRKHNRAYQPEDEAACAILTIVAGLGNKEWIDKVLRDSHSALSNDPSAFITLVSMGQYAEAEVWLNRSWESQVYHAYTTMQFHPSLESKMQEYVKHCTNKDLAVLGQALLASLNDPPSWVKKEGFKGRNQRALETAERLKQTTFANEAIRTRCLERLANIEATTDALHKEYTEVLNGLDYEKVCAQENTWLIWWRLRPASAALAWHSVRGDNDAIKQLWQRFEKVIGESPEYYQRYAAGYVTSESFWTPVNAWERGVKGDLKKFAELMKFLQQEMPRSDSESSNSESDWRLHFALTAQLIIHAAEGDTKAMEEAVKRHSEHDKSMFKNMMRRNNAFTETLARFVGKSKPHISLEDRLKLIKTLFSNEFVASLYSGTDGNTTKLMGLLSGPGKAFSEEEAGDLIKVLDEVHPRDGRSAQEAVEVLMGIGEWDNAAAICDSQIKLIKELNSKKAEWILNQAQCLERMDKKADARKLVEPLPVATLSDNLKKLQAAMLDRL</sequence>
<comment type="caution">
    <text evidence="6">The sequence shown here is derived from an EMBL/GenBank/DDBJ whole genome shotgun (WGS) entry which is preliminary data.</text>
</comment>
<feature type="chain" id="PRO_5024428839" evidence="5">
    <location>
        <begin position="22"/>
        <end position="2965"/>
    </location>
</feature>
<feature type="repeat" description="TPR" evidence="3">
    <location>
        <begin position="78"/>
        <end position="111"/>
    </location>
</feature>
<dbReference type="Proteomes" id="UP000306196">
    <property type="component" value="Unassembled WGS sequence"/>
</dbReference>
<evidence type="ECO:0000313" key="7">
    <source>
        <dbReference type="Proteomes" id="UP000306196"/>
    </source>
</evidence>
<dbReference type="InterPro" id="IPR003107">
    <property type="entry name" value="HAT"/>
</dbReference>
<dbReference type="Pfam" id="PF13174">
    <property type="entry name" value="TPR_6"/>
    <property type="match status" value="1"/>
</dbReference>
<organism evidence="6 7">
    <name type="scientific">Phragmitibacter flavus</name>
    <dbReference type="NCBI Taxonomy" id="2576071"/>
    <lineage>
        <taxon>Bacteria</taxon>
        <taxon>Pseudomonadati</taxon>
        <taxon>Verrucomicrobiota</taxon>
        <taxon>Verrucomicrobiia</taxon>
        <taxon>Verrucomicrobiales</taxon>
        <taxon>Verrucomicrobiaceae</taxon>
        <taxon>Phragmitibacter</taxon>
    </lineage>
</organism>
<keyword evidence="5" id="KW-0732">Signal</keyword>
<feature type="region of interest" description="Disordered" evidence="4">
    <location>
        <begin position="1453"/>
        <end position="1475"/>
    </location>
</feature>
<gene>
    <name evidence="6" type="ORF">FEM03_13050</name>
</gene>
<dbReference type="InterPro" id="IPR011990">
    <property type="entry name" value="TPR-like_helical_dom_sf"/>
</dbReference>
<protein>
    <submittedName>
        <fullName evidence="6">Tetratricopeptide repeat protein</fullName>
    </submittedName>
</protein>
<dbReference type="Gene3D" id="1.25.40.10">
    <property type="entry name" value="Tetratricopeptide repeat domain"/>
    <property type="match status" value="4"/>
</dbReference>
<dbReference type="PROSITE" id="PS50005">
    <property type="entry name" value="TPR"/>
    <property type="match status" value="2"/>
</dbReference>
<dbReference type="EMBL" id="VAUV01000009">
    <property type="protein sequence ID" value="TLD70120.1"/>
    <property type="molecule type" value="Genomic_DNA"/>
</dbReference>
<dbReference type="OrthoDB" id="174615at2"/>
<dbReference type="RefSeq" id="WP_138086715.1">
    <property type="nucleotide sequence ID" value="NZ_VAUV01000009.1"/>
</dbReference>
<dbReference type="Pfam" id="PF13428">
    <property type="entry name" value="TPR_14"/>
    <property type="match status" value="1"/>
</dbReference>
<evidence type="ECO:0000256" key="1">
    <source>
        <dbReference type="ARBA" id="ARBA00022737"/>
    </source>
</evidence>
<dbReference type="GO" id="GO:0006396">
    <property type="term" value="P:RNA processing"/>
    <property type="evidence" value="ECO:0007669"/>
    <property type="project" value="InterPro"/>
</dbReference>
<evidence type="ECO:0000256" key="2">
    <source>
        <dbReference type="ARBA" id="ARBA00022803"/>
    </source>
</evidence>
<keyword evidence="1" id="KW-0677">Repeat</keyword>
<reference evidence="6 7" key="1">
    <citation type="submission" date="2019-05" db="EMBL/GenBank/DDBJ databases">
        <title>Verrucobacter flavum gen. nov., sp. nov. a new member of the family Verrucomicrobiaceae.</title>
        <authorList>
            <person name="Szuroczki S."/>
            <person name="Abbaszade G."/>
            <person name="Szabo A."/>
            <person name="Felfoldi T."/>
            <person name="Schumann P."/>
            <person name="Boka K."/>
            <person name="Keki Z."/>
            <person name="Toumi M."/>
            <person name="Toth E."/>
        </authorList>
    </citation>
    <scope>NUCLEOTIDE SEQUENCE [LARGE SCALE GENOMIC DNA]</scope>
    <source>
        <strain evidence="6 7">MG-N-17</strain>
    </source>
</reference>
<evidence type="ECO:0000313" key="6">
    <source>
        <dbReference type="EMBL" id="TLD70120.1"/>
    </source>
</evidence>
<dbReference type="InterPro" id="IPR051012">
    <property type="entry name" value="CellSynth/LPSAsmb/PSIAsmb"/>
</dbReference>
<feature type="signal peptide" evidence="5">
    <location>
        <begin position="1"/>
        <end position="21"/>
    </location>
</feature>
<evidence type="ECO:0000256" key="3">
    <source>
        <dbReference type="PROSITE-ProRule" id="PRU00339"/>
    </source>
</evidence>
<name>A0A5R8KCT5_9BACT</name>
<accession>A0A5R8KCT5</accession>
<dbReference type="SMART" id="SM00028">
    <property type="entry name" value="TPR"/>
    <property type="match status" value="7"/>
</dbReference>
<feature type="compositionally biased region" description="Low complexity" evidence="4">
    <location>
        <begin position="1460"/>
        <end position="1475"/>
    </location>
</feature>
<keyword evidence="2 3" id="KW-0802">TPR repeat</keyword>
<dbReference type="SUPFAM" id="SSF48452">
    <property type="entry name" value="TPR-like"/>
    <property type="match status" value="3"/>
</dbReference>